<keyword evidence="1" id="KW-0540">Nuclease</keyword>
<keyword evidence="1" id="KW-0255">Endonuclease</keyword>
<sequence length="176" mass="20682">MGSGGPLSRAKEKYGLENFEREILEFFPNEDLMNEAEAAIVTKEFIKRPDVYNAVPGGRSFRVGPTENYDSKRHSEVQIKSWDNPEKRAKQAKTIKAIAWKEWDNLEEVKIRHKESCSKAQRKHKAWKDYNVLKEIWVKLGKPGYGRFNNELIKLGYEKRNYQRMVDAFNKEEELV</sequence>
<name>A0A3Q9R9Q7_9CAUD</name>
<keyword evidence="2" id="KW-1185">Reference proteome</keyword>
<keyword evidence="1" id="KW-0378">Hydrolase</keyword>
<accession>A0A3Q9R9Q7</accession>
<gene>
    <name evidence="1" type="ORF">vBEcoM005_196</name>
</gene>
<dbReference type="EMBL" id="MK295203">
    <property type="protein sequence ID" value="AZV01083.1"/>
    <property type="molecule type" value="Genomic_DNA"/>
</dbReference>
<protein>
    <submittedName>
        <fullName evidence="1">Putative site-specific intron-like DNA endonuclease</fullName>
    </submittedName>
</protein>
<dbReference type="GO" id="GO:0004519">
    <property type="term" value="F:endonuclease activity"/>
    <property type="evidence" value="ECO:0007669"/>
    <property type="project" value="UniProtKB-KW"/>
</dbReference>
<organism evidence="1 2">
    <name type="scientific">Escherichia phage vB_EcoM_005</name>
    <dbReference type="NCBI Taxonomy" id="2500761"/>
    <lineage>
        <taxon>Viruses</taxon>
        <taxon>Duplodnaviria</taxon>
        <taxon>Heunggongvirae</taxon>
        <taxon>Uroviricota</taxon>
        <taxon>Caudoviricetes</taxon>
        <taxon>Pantevenvirales</taxon>
        <taxon>Straboviridae</taxon>
        <taxon>Tevenvirinae</taxon>
        <taxon>Dhakavirus</taxon>
        <taxon>Dhakavirus ecom005</taxon>
    </lineage>
</organism>
<proteinExistence type="predicted"/>
<evidence type="ECO:0000313" key="2">
    <source>
        <dbReference type="Proteomes" id="UP000288494"/>
    </source>
</evidence>
<evidence type="ECO:0000313" key="1">
    <source>
        <dbReference type="EMBL" id="AZV01083.1"/>
    </source>
</evidence>
<dbReference type="Proteomes" id="UP000288494">
    <property type="component" value="Segment"/>
</dbReference>
<reference evidence="1 2" key="1">
    <citation type="submission" date="2018-12" db="EMBL/GenBank/DDBJ databases">
        <title>Characterization of novel bacteriophages infecting Shigella spp. and E. coli O157: H7.</title>
        <authorList>
            <person name="Shahin K."/>
            <person name="Bao H."/>
            <person name="Wang R."/>
        </authorList>
    </citation>
    <scope>NUCLEOTIDE SEQUENCE [LARGE SCALE GENOMIC DNA]</scope>
</reference>